<evidence type="ECO:0000256" key="1">
    <source>
        <dbReference type="SAM" id="SignalP"/>
    </source>
</evidence>
<accession>A0A916VYY1</accession>
<reference evidence="2" key="1">
    <citation type="journal article" date="2014" name="Int. J. Syst. Evol. Microbiol.">
        <title>Complete genome sequence of Corynebacterium casei LMG S-19264T (=DSM 44701T), isolated from a smear-ripened cheese.</title>
        <authorList>
            <consortium name="US DOE Joint Genome Institute (JGI-PGF)"/>
            <person name="Walter F."/>
            <person name="Albersmeier A."/>
            <person name="Kalinowski J."/>
            <person name="Ruckert C."/>
        </authorList>
    </citation>
    <scope>NUCLEOTIDE SEQUENCE</scope>
    <source>
        <strain evidence="2">CGMCC 1.15447</strain>
    </source>
</reference>
<comment type="caution">
    <text evidence="2">The sequence shown here is derived from an EMBL/GenBank/DDBJ whole genome shotgun (WGS) entry which is preliminary data.</text>
</comment>
<dbReference type="SUPFAM" id="SSF48208">
    <property type="entry name" value="Six-hairpin glycosidases"/>
    <property type="match status" value="1"/>
</dbReference>
<dbReference type="RefSeq" id="WP_188757501.1">
    <property type="nucleotide sequence ID" value="NZ_BMJB01000001.1"/>
</dbReference>
<dbReference type="Gene3D" id="1.50.10.10">
    <property type="match status" value="1"/>
</dbReference>
<keyword evidence="3" id="KW-1185">Reference proteome</keyword>
<evidence type="ECO:0000313" key="2">
    <source>
        <dbReference type="EMBL" id="GGA54241.1"/>
    </source>
</evidence>
<reference evidence="2" key="2">
    <citation type="submission" date="2020-09" db="EMBL/GenBank/DDBJ databases">
        <authorList>
            <person name="Sun Q."/>
            <person name="Zhou Y."/>
        </authorList>
    </citation>
    <scope>NUCLEOTIDE SEQUENCE</scope>
    <source>
        <strain evidence="2">CGMCC 1.15447</strain>
    </source>
</reference>
<feature type="chain" id="PRO_5036972523" evidence="1">
    <location>
        <begin position="20"/>
        <end position="782"/>
    </location>
</feature>
<dbReference type="InterPro" id="IPR008928">
    <property type="entry name" value="6-hairpin_glycosidase_sf"/>
</dbReference>
<dbReference type="EMBL" id="BMJB01000001">
    <property type="protein sequence ID" value="GGA54241.1"/>
    <property type="molecule type" value="Genomic_DNA"/>
</dbReference>
<feature type="signal peptide" evidence="1">
    <location>
        <begin position="1"/>
        <end position="19"/>
    </location>
</feature>
<organism evidence="2 3">
    <name type="scientific">Edaphobacter acidisoli</name>
    <dbReference type="NCBI Taxonomy" id="2040573"/>
    <lineage>
        <taxon>Bacteria</taxon>
        <taxon>Pseudomonadati</taxon>
        <taxon>Acidobacteriota</taxon>
        <taxon>Terriglobia</taxon>
        <taxon>Terriglobales</taxon>
        <taxon>Acidobacteriaceae</taxon>
        <taxon>Edaphobacter</taxon>
    </lineage>
</organism>
<protein>
    <submittedName>
        <fullName evidence="2">Uncharacterized protein</fullName>
    </submittedName>
</protein>
<dbReference type="AlphaFoldDB" id="A0A916VYY1"/>
<sequence length="782" mass="86373">MTRRLLRTTLPLALATALAASPAQTVVHIDHRYTNTDAQSLIGLPLGSHKTVIDKQGNLHWSQWTLKRRPLDSPIGFSDQMDGELAIQAFTGEGEASPLAMQSQRLYKDRYPFIITRLAANNTSLEELAFAVDPEQDPAKLPTATSGARAFDVVRLTFTNNGTEPTHVLLKLSGRNRNLPGHAYIASYSGIATESGEDIVLIDHNNFTEKSEDNALTLALTAYLKPHESETVWLRLPYEFPRSRNAELSTLSGEALLARATTQWDAIWSRGARIHYPSQQLNDFFDSSLAYVLILTEYDARGDLWVLDGPAVYRQYWGRGELFQARAMEVAGHLDPARQSIKHAFHIQNDDGEWDGPPVSGWPAWDNMGGNAGAAWDYYLYTHDAAWLAKAYPHMLAASEWIKAHREETTLEDVATTPIGARPIRRMLTGARCRTEPTPPLALGEKTYWYGLLPWSYGDSGLPEGHSYSHNYLADYAVRVTAEAARALNHPHEAQWLDKEYADYTAAIRASINRSITLEKLTPKYLPAMPTYPEGAYSQSFLAVTPTQIYSPTDPLITGLLTRMESEESQGLPTNVAWAGPAGVWPGEAMNMAETYLLRNDAQHTADMLLSALNHSYTTNVFKEEILTDVTKPRACNTPHSKRENMQGTGDMPEAWGNANAVNLLRDMLVQERNPAPDEHGTAALHLFSGLPPSWITPGETFSITNTPTTFGTSVSASLHVISVSKMQITINPGNKPTTIAVHIPTDKTILTIHVDGKSVTPSTIVTIPSLSKPTTIDVETE</sequence>
<dbReference type="GO" id="GO:0005975">
    <property type="term" value="P:carbohydrate metabolic process"/>
    <property type="evidence" value="ECO:0007669"/>
    <property type="project" value="InterPro"/>
</dbReference>
<evidence type="ECO:0000313" key="3">
    <source>
        <dbReference type="Proteomes" id="UP000648801"/>
    </source>
</evidence>
<proteinExistence type="predicted"/>
<dbReference type="InterPro" id="IPR012341">
    <property type="entry name" value="6hp_glycosidase-like_sf"/>
</dbReference>
<keyword evidence="1" id="KW-0732">Signal</keyword>
<gene>
    <name evidence="2" type="ORF">GCM10011507_01850</name>
</gene>
<name>A0A916VYY1_9BACT</name>
<dbReference type="Proteomes" id="UP000648801">
    <property type="component" value="Unassembled WGS sequence"/>
</dbReference>